<evidence type="ECO:0008006" key="6">
    <source>
        <dbReference type="Google" id="ProtNLM"/>
    </source>
</evidence>
<gene>
    <name evidence="3" type="ORF">EM848_06120</name>
    <name evidence="2" type="ORF">EMO90_01670</name>
</gene>
<protein>
    <recommendedName>
        <fullName evidence="6">Lipoprotein</fullName>
    </recommendedName>
</protein>
<proteinExistence type="predicted"/>
<dbReference type="RefSeq" id="WP_150354053.1">
    <property type="nucleotide sequence ID" value="NZ_RZNZ01000002.1"/>
</dbReference>
<dbReference type="Proteomes" id="UP000345527">
    <property type="component" value="Unassembled WGS sequence"/>
</dbReference>
<sequence>MYKRRLLVLVSMLVLLCTSCGSNDNAIINQDSLLNGMRSTYGQYTDSVLVNNTYKNEINYQLQHNELARDAVQEIMSDSVITADEMNDLERQTVGCFAKYGYKVNVDYWFAKGGGVSAMKIKTMPPNTPKMNSIEDECESANGYSIIVYAYYKALYNPDDIDLNPYRFQCYQEHDLVDKDMSYDEFNRQRNENKNPFIGNPQSYGSSVHDVWFSCTSDPLHNISNSPLKK</sequence>
<dbReference type="EMBL" id="RZOA01000010">
    <property type="protein sequence ID" value="KAA8823265.1"/>
    <property type="molecule type" value="Genomic_DNA"/>
</dbReference>
<evidence type="ECO:0000313" key="4">
    <source>
        <dbReference type="Proteomes" id="UP000345527"/>
    </source>
</evidence>
<evidence type="ECO:0000313" key="3">
    <source>
        <dbReference type="EMBL" id="KAA8823265.1"/>
    </source>
</evidence>
<comment type="caution">
    <text evidence="3">The sequence shown here is derived from an EMBL/GenBank/DDBJ whole genome shotgun (WGS) entry which is preliminary data.</text>
</comment>
<evidence type="ECO:0000256" key="1">
    <source>
        <dbReference type="SAM" id="SignalP"/>
    </source>
</evidence>
<evidence type="ECO:0000313" key="2">
    <source>
        <dbReference type="EMBL" id="KAA8821944.1"/>
    </source>
</evidence>
<dbReference type="Proteomes" id="UP000374630">
    <property type="component" value="Unassembled WGS sequence"/>
</dbReference>
<reference evidence="4 5" key="1">
    <citation type="journal article" date="2019" name="Syst. Appl. Microbiol.">
        <title>Characterization of Bifidobacterium species in feaces of the Egyptian fruit bat: Description of B. vespertilionis sp. nov. and B. rousetti sp. nov.</title>
        <authorList>
            <person name="Modesto M."/>
            <person name="Satti M."/>
            <person name="Watanabe K."/>
            <person name="Puglisi E."/>
            <person name="Morelli L."/>
            <person name="Huang C.-H."/>
            <person name="Liou J.-S."/>
            <person name="Miyashita M."/>
            <person name="Tamura T."/>
            <person name="Saito S."/>
            <person name="Mori K."/>
            <person name="Huang L."/>
            <person name="Sciavilla P."/>
            <person name="Sandri C."/>
            <person name="Spiezio C."/>
            <person name="Vitali F."/>
            <person name="Cavalieri D."/>
            <person name="Perpetuini G."/>
            <person name="Tofalo R."/>
            <person name="Bonetti A."/>
            <person name="Arita M."/>
            <person name="Mattarelli P."/>
        </authorList>
    </citation>
    <scope>NUCLEOTIDE SEQUENCE [LARGE SCALE GENOMIC DNA]</scope>
    <source>
        <strain evidence="2 5">RST16</strain>
        <strain evidence="3 4">RST8</strain>
    </source>
</reference>
<accession>A0A5J5DYJ2</accession>
<feature type="signal peptide" evidence="1">
    <location>
        <begin position="1"/>
        <end position="22"/>
    </location>
</feature>
<organism evidence="3 4">
    <name type="scientific">Bifidobacterium vespertilionis</name>
    <dbReference type="NCBI Taxonomy" id="2562524"/>
    <lineage>
        <taxon>Bacteria</taxon>
        <taxon>Bacillati</taxon>
        <taxon>Actinomycetota</taxon>
        <taxon>Actinomycetes</taxon>
        <taxon>Bifidobacteriales</taxon>
        <taxon>Bifidobacteriaceae</taxon>
        <taxon>Bifidobacterium</taxon>
    </lineage>
</organism>
<name>A0A5J5DYJ2_9BIFI</name>
<dbReference type="EMBL" id="RZNZ01000002">
    <property type="protein sequence ID" value="KAA8821944.1"/>
    <property type="molecule type" value="Genomic_DNA"/>
</dbReference>
<keyword evidence="1" id="KW-0732">Signal</keyword>
<dbReference type="AlphaFoldDB" id="A0A5J5DYJ2"/>
<feature type="chain" id="PRO_5039472834" description="Lipoprotein" evidence="1">
    <location>
        <begin position="23"/>
        <end position="230"/>
    </location>
</feature>
<keyword evidence="5" id="KW-1185">Reference proteome</keyword>
<evidence type="ECO:0000313" key="5">
    <source>
        <dbReference type="Proteomes" id="UP000374630"/>
    </source>
</evidence>
<dbReference type="OrthoDB" id="3240494at2"/>